<sequence length="496" mass="54594">MAVLSNETPWFMHLVTPSGAASDVLPDVPDIFLIEAMIPKNVDIVVRPWTKVEGLARGSYTGHGRRLFPIAGGDLLVFKSVKETLSQCTTRQVCSGMLGGQHQTAVSSSRCTQGENELRPDNSVSETGFEDVLHCKEASANMGAGHGEGGSTGARRLSETPTSVRPDATDASALAILEKIAANGDNSDLDLSDSEDPPDGEEANEQCDEIRDEVEEEDCQYDSDKDVGDGDDGVSNPATPRCERWPRKQAYKSVLPDLPDAPASSADERDGWYAIVLKLAVTLPRGSSLYFDRYFTGVRLLESLAEMNLRGTGTVMKSRLPKGLKLKDDRQLREEGRGAMSQCVGTVSNICVTNWYNNKPILLASTHVGMEPVDECKRFSKKERKKVPVKRPAVVAEYNAHMGGVDLCDRMLSYYPTTMRTKKWTIRTLVFMMDVGVLPPMLSSVRENTGVRDSSYINLDMEHEWEMSAPDIVYPRLLKLSEKSVRCGRDSEDTTG</sequence>
<accession>A0ACB7TEY0</accession>
<evidence type="ECO:0000313" key="2">
    <source>
        <dbReference type="Proteomes" id="UP000821845"/>
    </source>
</evidence>
<organism evidence="1 2">
    <name type="scientific">Hyalomma asiaticum</name>
    <name type="common">Tick</name>
    <dbReference type="NCBI Taxonomy" id="266040"/>
    <lineage>
        <taxon>Eukaryota</taxon>
        <taxon>Metazoa</taxon>
        <taxon>Ecdysozoa</taxon>
        <taxon>Arthropoda</taxon>
        <taxon>Chelicerata</taxon>
        <taxon>Arachnida</taxon>
        <taxon>Acari</taxon>
        <taxon>Parasitiformes</taxon>
        <taxon>Ixodida</taxon>
        <taxon>Ixodoidea</taxon>
        <taxon>Ixodidae</taxon>
        <taxon>Hyalomminae</taxon>
        <taxon>Hyalomma</taxon>
    </lineage>
</organism>
<dbReference type="Proteomes" id="UP000821845">
    <property type="component" value="Chromosome 1"/>
</dbReference>
<comment type="caution">
    <text evidence="1">The sequence shown here is derived from an EMBL/GenBank/DDBJ whole genome shotgun (WGS) entry which is preliminary data.</text>
</comment>
<dbReference type="EMBL" id="CM023481">
    <property type="protein sequence ID" value="KAH6945721.1"/>
    <property type="molecule type" value="Genomic_DNA"/>
</dbReference>
<name>A0ACB7TEY0_HYAAI</name>
<keyword evidence="2" id="KW-1185">Reference proteome</keyword>
<proteinExistence type="predicted"/>
<reference evidence="1" key="1">
    <citation type="submission" date="2020-05" db="EMBL/GenBank/DDBJ databases">
        <title>Large-scale comparative analyses of tick genomes elucidate their genetic diversity and vector capacities.</title>
        <authorList>
            <person name="Jia N."/>
            <person name="Wang J."/>
            <person name="Shi W."/>
            <person name="Du L."/>
            <person name="Sun Y."/>
            <person name="Zhan W."/>
            <person name="Jiang J."/>
            <person name="Wang Q."/>
            <person name="Zhang B."/>
            <person name="Ji P."/>
            <person name="Sakyi L.B."/>
            <person name="Cui X."/>
            <person name="Yuan T."/>
            <person name="Jiang B."/>
            <person name="Yang W."/>
            <person name="Lam T.T.-Y."/>
            <person name="Chang Q."/>
            <person name="Ding S."/>
            <person name="Wang X."/>
            <person name="Zhu J."/>
            <person name="Ruan X."/>
            <person name="Zhao L."/>
            <person name="Wei J."/>
            <person name="Que T."/>
            <person name="Du C."/>
            <person name="Cheng J."/>
            <person name="Dai P."/>
            <person name="Han X."/>
            <person name="Huang E."/>
            <person name="Gao Y."/>
            <person name="Liu J."/>
            <person name="Shao H."/>
            <person name="Ye R."/>
            <person name="Li L."/>
            <person name="Wei W."/>
            <person name="Wang X."/>
            <person name="Wang C."/>
            <person name="Yang T."/>
            <person name="Huo Q."/>
            <person name="Li W."/>
            <person name="Guo W."/>
            <person name="Chen H."/>
            <person name="Zhou L."/>
            <person name="Ni X."/>
            <person name="Tian J."/>
            <person name="Zhou Y."/>
            <person name="Sheng Y."/>
            <person name="Liu T."/>
            <person name="Pan Y."/>
            <person name="Xia L."/>
            <person name="Li J."/>
            <person name="Zhao F."/>
            <person name="Cao W."/>
        </authorList>
    </citation>
    <scope>NUCLEOTIDE SEQUENCE</scope>
    <source>
        <strain evidence="1">Hyas-2018</strain>
    </source>
</reference>
<gene>
    <name evidence="1" type="ORF">HPB50_009704</name>
</gene>
<evidence type="ECO:0000313" key="1">
    <source>
        <dbReference type="EMBL" id="KAH6945721.1"/>
    </source>
</evidence>
<protein>
    <submittedName>
        <fullName evidence="1">Uncharacterized protein</fullName>
    </submittedName>
</protein>